<evidence type="ECO:0000256" key="10">
    <source>
        <dbReference type="ARBA" id="ARBA00023002"/>
    </source>
</evidence>
<dbReference type="InterPro" id="IPR001190">
    <property type="entry name" value="SRCR"/>
</dbReference>
<dbReference type="SMART" id="SM00202">
    <property type="entry name" value="SR"/>
    <property type="match status" value="4"/>
</dbReference>
<feature type="domain" description="SRCR" evidence="18">
    <location>
        <begin position="40"/>
        <end position="141"/>
    </location>
</feature>
<dbReference type="PANTHER" id="PTHR45817:SF2">
    <property type="entry name" value="LYSYL OXIDASE HOMOLOG 3"/>
    <property type="match status" value="1"/>
</dbReference>
<dbReference type="GeneTree" id="ENSGT00940000158157"/>
<evidence type="ECO:0000256" key="17">
    <source>
        <dbReference type="SAM" id="SignalP"/>
    </source>
</evidence>
<evidence type="ECO:0000256" key="11">
    <source>
        <dbReference type="ARBA" id="ARBA00023008"/>
    </source>
</evidence>
<evidence type="ECO:0000313" key="19">
    <source>
        <dbReference type="Ensembl" id="ENSSAUP00010036827.1"/>
    </source>
</evidence>
<feature type="disulfide bond" evidence="15">
    <location>
        <begin position="359"/>
        <end position="369"/>
    </location>
</feature>
<feature type="disulfide bond" evidence="15">
    <location>
        <begin position="315"/>
        <end position="379"/>
    </location>
</feature>
<evidence type="ECO:0000256" key="6">
    <source>
        <dbReference type="ARBA" id="ARBA00022723"/>
    </source>
</evidence>
<feature type="disulfide bond" evidence="15">
    <location>
        <begin position="110"/>
        <end position="120"/>
    </location>
</feature>
<comment type="caution">
    <text evidence="15">Lacks conserved residue(s) required for the propagation of feature annotation.</text>
</comment>
<keyword evidence="8" id="KW-0677">Repeat</keyword>
<dbReference type="PRINTS" id="PR00258">
    <property type="entry name" value="SPERACTRCPTR"/>
</dbReference>
<dbReference type="PROSITE" id="PS00926">
    <property type="entry name" value="LYSYL_OXIDASE"/>
    <property type="match status" value="1"/>
</dbReference>
<protein>
    <recommendedName>
        <fullName evidence="16">Lysyl oxidase homolog</fullName>
        <ecNumber evidence="16">1.4.3.13</ecNumber>
    </recommendedName>
</protein>
<dbReference type="InterPro" id="IPR036772">
    <property type="entry name" value="SRCR-like_dom_sf"/>
</dbReference>
<dbReference type="GO" id="GO:0005615">
    <property type="term" value="C:extracellular space"/>
    <property type="evidence" value="ECO:0007669"/>
    <property type="project" value="UniProtKB-UniRule"/>
</dbReference>
<accession>A0A671WFS1</accession>
<keyword evidence="7 17" id="KW-0732">Signal</keyword>
<feature type="signal peptide" evidence="17">
    <location>
        <begin position="1"/>
        <end position="25"/>
    </location>
</feature>
<organism evidence="19 20">
    <name type="scientific">Sparus aurata</name>
    <name type="common">Gilthead sea bream</name>
    <dbReference type="NCBI Taxonomy" id="8175"/>
    <lineage>
        <taxon>Eukaryota</taxon>
        <taxon>Metazoa</taxon>
        <taxon>Chordata</taxon>
        <taxon>Craniata</taxon>
        <taxon>Vertebrata</taxon>
        <taxon>Euteleostomi</taxon>
        <taxon>Actinopterygii</taxon>
        <taxon>Neopterygii</taxon>
        <taxon>Teleostei</taxon>
        <taxon>Neoteleostei</taxon>
        <taxon>Acanthomorphata</taxon>
        <taxon>Eupercaria</taxon>
        <taxon>Spariformes</taxon>
        <taxon>Sparidae</taxon>
        <taxon>Sparus</taxon>
    </lineage>
</organism>
<evidence type="ECO:0000256" key="16">
    <source>
        <dbReference type="RuleBase" id="RU367046"/>
    </source>
</evidence>
<dbReference type="Pfam" id="PF01186">
    <property type="entry name" value="Lysyl_oxidase"/>
    <property type="match status" value="1"/>
</dbReference>
<dbReference type="FunFam" id="3.10.250.10:FF:000001">
    <property type="entry name" value="Lysyl oxidase 4 isoform X1"/>
    <property type="match status" value="2"/>
</dbReference>
<evidence type="ECO:0000256" key="2">
    <source>
        <dbReference type="ARBA" id="ARBA00004239"/>
    </source>
</evidence>
<keyword evidence="5 16" id="KW-0964">Secreted</keyword>
<evidence type="ECO:0000256" key="15">
    <source>
        <dbReference type="PROSITE-ProRule" id="PRU00196"/>
    </source>
</evidence>
<dbReference type="PROSITE" id="PS00420">
    <property type="entry name" value="SRCR_1"/>
    <property type="match status" value="1"/>
</dbReference>
<keyword evidence="9 16" id="KW-0801">TPQ</keyword>
<dbReference type="EC" id="1.4.3.13" evidence="16"/>
<evidence type="ECO:0000256" key="5">
    <source>
        <dbReference type="ARBA" id="ARBA00022525"/>
    </source>
</evidence>
<feature type="disulfide bond" evidence="15">
    <location>
        <begin position="328"/>
        <end position="389"/>
    </location>
</feature>
<evidence type="ECO:0000256" key="12">
    <source>
        <dbReference type="ARBA" id="ARBA00023157"/>
    </source>
</evidence>
<keyword evidence="6 16" id="KW-0479">Metal-binding</keyword>
<feature type="disulfide bond" evidence="15">
    <location>
        <begin position="79"/>
        <end position="140"/>
    </location>
</feature>
<feature type="chain" id="PRO_5025526135" description="Lysyl oxidase homolog" evidence="17">
    <location>
        <begin position="26"/>
        <end position="736"/>
    </location>
</feature>
<keyword evidence="12 15" id="KW-1015">Disulfide bond</keyword>
<dbReference type="AlphaFoldDB" id="A0A671WFS1"/>
<evidence type="ECO:0000256" key="14">
    <source>
        <dbReference type="ARBA" id="ARBA00047861"/>
    </source>
</evidence>
<evidence type="ECO:0000313" key="20">
    <source>
        <dbReference type="Proteomes" id="UP000472265"/>
    </source>
</evidence>
<evidence type="ECO:0000256" key="4">
    <source>
        <dbReference type="ARBA" id="ARBA00022477"/>
    </source>
</evidence>
<dbReference type="Pfam" id="PF00530">
    <property type="entry name" value="SRCR"/>
    <property type="match status" value="4"/>
</dbReference>
<gene>
    <name evidence="19" type="primary">LOXL3</name>
    <name evidence="19" type="synonym">loxl3b</name>
</gene>
<dbReference type="Gene3D" id="3.10.250.10">
    <property type="entry name" value="SRCR-like domain"/>
    <property type="match status" value="4"/>
</dbReference>
<keyword evidence="13" id="KW-0325">Glycoprotein</keyword>
<dbReference type="GO" id="GO:0004720">
    <property type="term" value="F:protein-lysine 6-oxidase activity"/>
    <property type="evidence" value="ECO:0007669"/>
    <property type="project" value="UniProtKB-UniRule"/>
</dbReference>
<evidence type="ECO:0000259" key="18">
    <source>
        <dbReference type="PROSITE" id="PS50287"/>
    </source>
</evidence>
<feature type="domain" description="SRCR" evidence="18">
    <location>
        <begin position="400"/>
        <end position="508"/>
    </location>
</feature>
<dbReference type="PROSITE" id="PS50287">
    <property type="entry name" value="SRCR_2"/>
    <property type="match status" value="4"/>
</dbReference>
<evidence type="ECO:0000256" key="13">
    <source>
        <dbReference type="ARBA" id="ARBA00023180"/>
    </source>
</evidence>
<dbReference type="FunFam" id="3.10.250.10:FF:000008">
    <property type="entry name" value="Lysyl oxidase homolog 2"/>
    <property type="match status" value="1"/>
</dbReference>
<comment type="similarity">
    <text evidence="3 16">Belongs to the lysyl oxidase family.</text>
</comment>
<dbReference type="InterPro" id="IPR050912">
    <property type="entry name" value="LOX-like_protein"/>
</dbReference>
<keyword evidence="10 16" id="KW-0560">Oxidoreductase</keyword>
<comment type="subcellular location">
    <subcellularLocation>
        <location evidence="2 16">Secreted</location>
        <location evidence="2 16">Extracellular space</location>
    </subcellularLocation>
</comment>
<sequence>MEKSTSRQQFAFGLLFGLWLTCCVAQTTPSSRPVTDRLKVRLAGYPRKHNEGRVELFYKGEWGTICDDDFSITNANVLCRQLGFVAATGWTHSAKYGKGQGKIWLDNVMCGGGEKSIEFCKSRGWGNSDCTHDEDAGVVCKDERIPGFVDSNVIDAHVDENKVEEVRLRPVVAMAKKRLPISEGVVEVKYKDGWAQICDVGWSIKNTRVVCGGSVSVHPKPNRQKNHFHIHSVACSGTEVHLAACPLEFSKPNATSTCEGGMAAVVSCMPGPLFMQNSGLKKKLKTSRNVRLKGGAKLGEGRVEVLKDNEWGTVCDDRWNLQSASVVCRELGFGSAKEALTGARMGQGMGPIYMNEVKCAGQERSIWNCPFKNITSEDCQHVEDAAVRCNVPYMGFENSIRLTGGRTRYEGRVEVLGSDSNGTQSWGLICGESWSPKEAMVACRQLGLGYANQGLQETWYWDSSNVTEMVMSGVKCTGTEMSLSQCQHHKTVSCQKSAAKFSAGVICSDTASDLVLNAPLVQQTVYIEDRPLHMLYCAAEEDCLSKSAAQANWPYGHRRLLRFSSQIHNIGRADFKPKAGRHSWVWHACHGHYHSMDIFTHYDLLNANGTKVAEGHKASFCLEDTDCQEGVSKRYECANFGDQGITVGCWDLYRHDIDCQWIDITDVRPGNYILQIVINPNQEVAESDFTNNGMKCNCKYDGHRIWLHNCHIGDAFSEEAERRFDKYPGQLNNQVS</sequence>
<proteinExistence type="inferred from homology"/>
<feature type="disulfide bond" evidence="15">
    <location>
        <begin position="66"/>
        <end position="130"/>
    </location>
</feature>
<dbReference type="PANTHER" id="PTHR45817">
    <property type="entry name" value="LYSYL OXIDASE-LIKE-RELATED"/>
    <property type="match status" value="1"/>
</dbReference>
<comment type="catalytic activity">
    <reaction evidence="14 16">
        <text>L-lysyl-[protein] + O2 + H2O = (S)-2-amino-6-oxohexanoyl-[protein] + H2O2 + NH4(+)</text>
        <dbReference type="Rhea" id="RHEA:24544"/>
        <dbReference type="Rhea" id="RHEA-COMP:9752"/>
        <dbReference type="Rhea" id="RHEA-COMP:12448"/>
        <dbReference type="ChEBI" id="CHEBI:15377"/>
        <dbReference type="ChEBI" id="CHEBI:15379"/>
        <dbReference type="ChEBI" id="CHEBI:16240"/>
        <dbReference type="ChEBI" id="CHEBI:28938"/>
        <dbReference type="ChEBI" id="CHEBI:29969"/>
        <dbReference type="ChEBI" id="CHEBI:131803"/>
        <dbReference type="EC" id="1.4.3.13"/>
    </reaction>
</comment>
<dbReference type="SUPFAM" id="SSF56487">
    <property type="entry name" value="SRCR-like"/>
    <property type="match status" value="4"/>
</dbReference>
<comment type="PTM">
    <text evidence="16">The lysine tyrosylquinone cross-link (LTQ) is generated by condensation of the epsilon-amino group of a lysine with a topaquinone produced by oxidation of tyrosine.</text>
</comment>
<dbReference type="PRINTS" id="PR00074">
    <property type="entry name" value="LYSYLOXIDASE"/>
</dbReference>
<dbReference type="InterPro" id="IPR019828">
    <property type="entry name" value="Lysyl_oxidase_CS"/>
</dbReference>
<reference evidence="19" key="2">
    <citation type="submission" date="2025-08" db="UniProtKB">
        <authorList>
            <consortium name="Ensembl"/>
        </authorList>
    </citation>
    <scope>IDENTIFICATION</scope>
</reference>
<dbReference type="GO" id="GO:0005507">
    <property type="term" value="F:copper ion binding"/>
    <property type="evidence" value="ECO:0007669"/>
    <property type="project" value="UniProtKB-UniRule"/>
</dbReference>
<evidence type="ECO:0000256" key="9">
    <source>
        <dbReference type="ARBA" id="ARBA00022772"/>
    </source>
</evidence>
<comment type="cofactor">
    <cofactor evidence="1 16">
        <name>Cu cation</name>
        <dbReference type="ChEBI" id="CHEBI:23378"/>
    </cofactor>
</comment>
<feature type="disulfide bond" evidence="15">
    <location>
        <begin position="476"/>
        <end position="486"/>
    </location>
</feature>
<dbReference type="GO" id="GO:0016020">
    <property type="term" value="C:membrane"/>
    <property type="evidence" value="ECO:0007669"/>
    <property type="project" value="InterPro"/>
</dbReference>
<name>A0A671WFS1_SPAAU</name>
<evidence type="ECO:0000256" key="8">
    <source>
        <dbReference type="ARBA" id="ARBA00022737"/>
    </source>
</evidence>
<feature type="disulfide bond" evidence="15">
    <location>
        <begin position="235"/>
        <end position="245"/>
    </location>
</feature>
<comment type="function">
    <text evidence="16">Mediates the post-translational oxidative deamination of lysine residues on target proteins leading to the formation of deaminated lysine (allysine).</text>
</comment>
<keyword evidence="4 16" id="KW-0886">LTQ</keyword>
<dbReference type="InterPro" id="IPR001695">
    <property type="entry name" value="Lysyl_oxidase"/>
</dbReference>
<dbReference type="Proteomes" id="UP000472265">
    <property type="component" value="Chromosome 16"/>
</dbReference>
<reference evidence="19" key="1">
    <citation type="submission" date="2021-04" db="EMBL/GenBank/DDBJ databases">
        <authorList>
            <consortium name="Wellcome Sanger Institute Data Sharing"/>
        </authorList>
    </citation>
    <scope>NUCLEOTIDE SEQUENCE [LARGE SCALE GENOMIC DNA]</scope>
</reference>
<feature type="domain" description="SRCR" evidence="18">
    <location>
        <begin position="166"/>
        <end position="269"/>
    </location>
</feature>
<dbReference type="Ensembl" id="ENSSAUT00010038772.1">
    <property type="protein sequence ID" value="ENSSAUP00010036827.1"/>
    <property type="gene ID" value="ENSSAUG00010014286.1"/>
</dbReference>
<evidence type="ECO:0000256" key="1">
    <source>
        <dbReference type="ARBA" id="ARBA00001935"/>
    </source>
</evidence>
<feature type="domain" description="SRCR" evidence="18">
    <location>
        <begin position="290"/>
        <end position="390"/>
    </location>
</feature>
<evidence type="ECO:0000256" key="7">
    <source>
        <dbReference type="ARBA" id="ARBA00022729"/>
    </source>
</evidence>
<keyword evidence="20" id="KW-1185">Reference proteome</keyword>
<reference evidence="19" key="3">
    <citation type="submission" date="2025-09" db="UniProtKB">
        <authorList>
            <consortium name="Ensembl"/>
        </authorList>
    </citation>
    <scope>IDENTIFICATION</scope>
</reference>
<dbReference type="GO" id="GO:0030199">
    <property type="term" value="P:collagen fibril organization"/>
    <property type="evidence" value="ECO:0007669"/>
    <property type="project" value="TreeGrafter"/>
</dbReference>
<keyword evidence="11 16" id="KW-0186">Copper</keyword>
<evidence type="ECO:0000256" key="3">
    <source>
        <dbReference type="ARBA" id="ARBA00007492"/>
    </source>
</evidence>